<dbReference type="InterPro" id="IPR019405">
    <property type="entry name" value="Lactonase_7-beta_prop"/>
</dbReference>
<keyword evidence="4" id="KW-1185">Reference proteome</keyword>
<reference evidence="3 4" key="1">
    <citation type="submission" date="2024-10" db="EMBL/GenBank/DDBJ databases">
        <title>Isolation, draft genome sequencing and identification of Phyllobacterium sp. NSA23, isolated from leaf soil.</title>
        <authorList>
            <person name="Akita H."/>
        </authorList>
    </citation>
    <scope>NUCLEOTIDE SEQUENCE [LARGE SCALE GENOMIC DNA]</scope>
    <source>
        <strain evidence="3 4">NSA23</strain>
    </source>
</reference>
<keyword evidence="2" id="KW-0313">Glucose metabolism</keyword>
<protein>
    <submittedName>
        <fullName evidence="3">Lactonase family protein</fullName>
    </submittedName>
</protein>
<name>A0ABQ0H6A4_9HYPH</name>
<dbReference type="Proteomes" id="UP001628091">
    <property type="component" value="Unassembled WGS sequence"/>
</dbReference>
<comment type="caution">
    <text evidence="3">The sequence shown here is derived from an EMBL/GenBank/DDBJ whole genome shotgun (WGS) entry which is preliminary data.</text>
</comment>
<proteinExistence type="inferred from homology"/>
<evidence type="ECO:0000256" key="2">
    <source>
        <dbReference type="ARBA" id="ARBA00022526"/>
    </source>
</evidence>
<evidence type="ECO:0000313" key="4">
    <source>
        <dbReference type="Proteomes" id="UP001628091"/>
    </source>
</evidence>
<dbReference type="InterPro" id="IPR011048">
    <property type="entry name" value="Haem_d1_sf"/>
</dbReference>
<organism evidence="3 4">
    <name type="scientific">Phyllobacterium phragmitis</name>
    <dbReference type="NCBI Taxonomy" id="2670329"/>
    <lineage>
        <taxon>Bacteria</taxon>
        <taxon>Pseudomonadati</taxon>
        <taxon>Pseudomonadota</taxon>
        <taxon>Alphaproteobacteria</taxon>
        <taxon>Hyphomicrobiales</taxon>
        <taxon>Phyllobacteriaceae</taxon>
        <taxon>Phyllobacterium</taxon>
    </lineage>
</organism>
<dbReference type="EMBL" id="BAAFZP010000002">
    <property type="protein sequence ID" value="GAB1584457.1"/>
    <property type="molecule type" value="Genomic_DNA"/>
</dbReference>
<dbReference type="PANTHER" id="PTHR30344:SF1">
    <property type="entry name" value="6-PHOSPHOGLUCONOLACTONASE"/>
    <property type="match status" value="1"/>
</dbReference>
<dbReference type="SUPFAM" id="SSF51004">
    <property type="entry name" value="C-terminal (heme d1) domain of cytochrome cd1-nitrite reductase"/>
    <property type="match status" value="1"/>
</dbReference>
<dbReference type="Pfam" id="PF10282">
    <property type="entry name" value="Lactonase"/>
    <property type="match status" value="1"/>
</dbReference>
<gene>
    <name evidence="3" type="ORF">PPNSA23_44000</name>
</gene>
<comment type="similarity">
    <text evidence="1">Belongs to the cycloisomerase 2 family.</text>
</comment>
<dbReference type="PANTHER" id="PTHR30344">
    <property type="entry name" value="6-PHOSPHOGLUCONOLACTONASE-RELATED"/>
    <property type="match status" value="1"/>
</dbReference>
<dbReference type="RefSeq" id="WP_407866850.1">
    <property type="nucleotide sequence ID" value="NZ_BAAFZP010000002.1"/>
</dbReference>
<dbReference type="InterPro" id="IPR050282">
    <property type="entry name" value="Cycloisomerase_2"/>
</dbReference>
<accession>A0ABQ0H6A4</accession>
<keyword evidence="2" id="KW-0119">Carbohydrate metabolism</keyword>
<sequence>MSGRLFLAVGSLNREAPYFQGARGEGLTIYSLDEESLEVKRLASTGSIDNPTFFSIDPGTATIYANSEVFGWHEGTVSAYRLDDGDLIYLNKQPTLGSISAHNTISRDGRFLLVANYAMGSGGPDQSLAVLPILADGRLGVPCGSAAHPEAAAHVPGRQERSHAHCVIETPQGGAFLVADLGLDEVILYRLTGEGAPQRISSVKLPDGAGPRHIAQHANGRFVYVSNELDSTVSLIERNGDVLSLIQTFPAAPPGIETHGADIHLSPDERFLYSSNRGHDSLACFAVDQETGHLEPRGYTPSGGKTPRNFALTPDGRLVLVANQNEDCIVIFIRDQETGTLKDTGRRVEIGNPVCVKPFRL</sequence>
<dbReference type="InterPro" id="IPR015943">
    <property type="entry name" value="WD40/YVTN_repeat-like_dom_sf"/>
</dbReference>
<dbReference type="Gene3D" id="2.130.10.10">
    <property type="entry name" value="YVTN repeat-like/Quinoprotein amine dehydrogenase"/>
    <property type="match status" value="1"/>
</dbReference>
<evidence type="ECO:0000313" key="3">
    <source>
        <dbReference type="EMBL" id="GAB1584457.1"/>
    </source>
</evidence>
<evidence type="ECO:0000256" key="1">
    <source>
        <dbReference type="ARBA" id="ARBA00005564"/>
    </source>
</evidence>